<evidence type="ECO:0000313" key="1">
    <source>
        <dbReference type="EMBL" id="MBO8463584.1"/>
    </source>
</evidence>
<comment type="caution">
    <text evidence="1">The sequence shown here is derived from an EMBL/GenBank/DDBJ whole genome shotgun (WGS) entry which is preliminary data.</text>
</comment>
<gene>
    <name evidence="1" type="ORF">IAC13_06610</name>
</gene>
<dbReference type="Proteomes" id="UP000823618">
    <property type="component" value="Unassembled WGS sequence"/>
</dbReference>
<dbReference type="InterPro" id="IPR052209">
    <property type="entry name" value="CbiZ"/>
</dbReference>
<reference evidence="1" key="2">
    <citation type="journal article" date="2021" name="PeerJ">
        <title>Extensive microbial diversity within the chicken gut microbiome revealed by metagenomics and culture.</title>
        <authorList>
            <person name="Gilroy R."/>
            <person name="Ravi A."/>
            <person name="Getino M."/>
            <person name="Pursley I."/>
            <person name="Horton D.L."/>
            <person name="Alikhan N.F."/>
            <person name="Baker D."/>
            <person name="Gharbi K."/>
            <person name="Hall N."/>
            <person name="Watson M."/>
            <person name="Adriaenssens E.M."/>
            <person name="Foster-Nyarko E."/>
            <person name="Jarju S."/>
            <person name="Secka A."/>
            <person name="Antonio M."/>
            <person name="Oren A."/>
            <person name="Chaudhuri R.R."/>
            <person name="La Ragione R."/>
            <person name="Hildebrand F."/>
            <person name="Pallen M.J."/>
        </authorList>
    </citation>
    <scope>NUCLEOTIDE SEQUENCE</scope>
    <source>
        <strain evidence="1">E3-2379</strain>
    </source>
</reference>
<protein>
    <submittedName>
        <fullName evidence="1">Adenosylcobinamide amidohydrolase</fullName>
    </submittedName>
</protein>
<name>A0A9D9I1L6_9FIRM</name>
<proteinExistence type="predicted"/>
<dbReference type="AlphaFoldDB" id="A0A9D9I1L6"/>
<evidence type="ECO:0000313" key="2">
    <source>
        <dbReference type="Proteomes" id="UP000823618"/>
    </source>
</evidence>
<reference evidence="1" key="1">
    <citation type="submission" date="2020-10" db="EMBL/GenBank/DDBJ databases">
        <authorList>
            <person name="Gilroy R."/>
        </authorList>
    </citation>
    <scope>NUCLEOTIDE SEQUENCE</scope>
    <source>
        <strain evidence="1">E3-2379</strain>
    </source>
</reference>
<dbReference type="PANTHER" id="PTHR35336">
    <property type="entry name" value="ADENOSYLCOBINAMIDE AMIDOHYDROLASE"/>
    <property type="match status" value="1"/>
</dbReference>
<dbReference type="InterPro" id="IPR002808">
    <property type="entry name" value="AdoCbi_amidolase"/>
</dbReference>
<dbReference type="EMBL" id="JADIML010000180">
    <property type="protein sequence ID" value="MBO8463584.1"/>
    <property type="molecule type" value="Genomic_DNA"/>
</dbReference>
<dbReference type="PANTHER" id="PTHR35336:SF5">
    <property type="entry name" value="ADENOSYLCOBINAMIDE AMIDOHYDROLASE"/>
    <property type="match status" value="1"/>
</dbReference>
<accession>A0A9D9I1L6</accession>
<sequence>MKLFHSTSLPITLPNKDTIIQKDHMILLSFASSRRILSTSAWNGGIREDITCVFNYDLSHGKTIFCEPLEPTMAGHMRRLGELAGLPVANSGLCTAAQMKNVCITQETWDTIVVTAIVTAGIDENGGRAGDPASWQEKDYQLGIPVGTINLLLHFNCDLLPGTLTTALLTATEAKAAAIQELQLPSKVSSGIATGSGTDGAILICDSQSTTCLTDCGKHSKLGEMVGKTVFHAVKEALFLQTGASPDRLHHAIRLLERFGFHEKYVSSFFPTLSVEQLHTLCQKEEIWSLAAMYAHLMDLENWNIMTHEQAIAIANKLYPLEEKSYLEALIAYMKEQE</sequence>
<dbReference type="Pfam" id="PF01955">
    <property type="entry name" value="CbiZ"/>
    <property type="match status" value="1"/>
</dbReference>
<organism evidence="1 2">
    <name type="scientific">Candidatus Scybalomonas excrementavium</name>
    <dbReference type="NCBI Taxonomy" id="2840943"/>
    <lineage>
        <taxon>Bacteria</taxon>
        <taxon>Bacillati</taxon>
        <taxon>Bacillota</taxon>
        <taxon>Clostridia</taxon>
        <taxon>Lachnospirales</taxon>
        <taxon>Lachnospiraceae</taxon>
        <taxon>Lachnospiraceae incertae sedis</taxon>
        <taxon>Candidatus Scybalomonas</taxon>
    </lineage>
</organism>